<feature type="transmembrane region" description="Helical" evidence="1">
    <location>
        <begin position="30"/>
        <end position="48"/>
    </location>
</feature>
<evidence type="ECO:0000313" key="4">
    <source>
        <dbReference type="Proteomes" id="UP000632858"/>
    </source>
</evidence>
<protein>
    <submittedName>
        <fullName evidence="3">Transporter</fullName>
    </submittedName>
</protein>
<reference evidence="3" key="2">
    <citation type="submission" date="2020-09" db="EMBL/GenBank/DDBJ databases">
        <authorList>
            <person name="Sun Q."/>
            <person name="Zhou Y."/>
        </authorList>
    </citation>
    <scope>NUCLEOTIDE SEQUENCE</scope>
    <source>
        <strain evidence="3">CGMCC 1.12726</strain>
    </source>
</reference>
<feature type="domain" description="DUF418" evidence="2">
    <location>
        <begin position="235"/>
        <end position="397"/>
    </location>
</feature>
<evidence type="ECO:0000256" key="1">
    <source>
        <dbReference type="SAM" id="Phobius"/>
    </source>
</evidence>
<dbReference type="Proteomes" id="UP000632858">
    <property type="component" value="Unassembled WGS sequence"/>
</dbReference>
<feature type="transmembrane region" description="Helical" evidence="1">
    <location>
        <begin position="210"/>
        <end position="230"/>
    </location>
</feature>
<evidence type="ECO:0000259" key="2">
    <source>
        <dbReference type="Pfam" id="PF04235"/>
    </source>
</evidence>
<dbReference type="InterPro" id="IPR052529">
    <property type="entry name" value="Bact_Transport_Assoc"/>
</dbReference>
<feature type="transmembrane region" description="Helical" evidence="1">
    <location>
        <begin position="330"/>
        <end position="347"/>
    </location>
</feature>
<dbReference type="Pfam" id="PF04235">
    <property type="entry name" value="DUF418"/>
    <property type="match status" value="1"/>
</dbReference>
<feature type="transmembrane region" description="Helical" evidence="1">
    <location>
        <begin position="359"/>
        <end position="379"/>
    </location>
</feature>
<dbReference type="AlphaFoldDB" id="A0A917CF26"/>
<keyword evidence="1" id="KW-0472">Membrane</keyword>
<keyword evidence="4" id="KW-1185">Reference proteome</keyword>
<feature type="transmembrane region" description="Helical" evidence="1">
    <location>
        <begin position="104"/>
        <end position="124"/>
    </location>
</feature>
<keyword evidence="1" id="KW-0812">Transmembrane</keyword>
<feature type="transmembrane region" description="Helical" evidence="1">
    <location>
        <begin position="285"/>
        <end position="310"/>
    </location>
</feature>
<organism evidence="3 4">
    <name type="scientific">Arenimonas maotaiensis</name>
    <dbReference type="NCBI Taxonomy" id="1446479"/>
    <lineage>
        <taxon>Bacteria</taxon>
        <taxon>Pseudomonadati</taxon>
        <taxon>Pseudomonadota</taxon>
        <taxon>Gammaproteobacteria</taxon>
        <taxon>Lysobacterales</taxon>
        <taxon>Lysobacteraceae</taxon>
        <taxon>Arenimonas</taxon>
    </lineage>
</organism>
<feature type="transmembrane region" description="Helical" evidence="1">
    <location>
        <begin position="153"/>
        <end position="173"/>
    </location>
</feature>
<dbReference type="EMBL" id="BMFO01000001">
    <property type="protein sequence ID" value="GGF84641.1"/>
    <property type="molecule type" value="Genomic_DNA"/>
</dbReference>
<keyword evidence="1" id="KW-1133">Transmembrane helix</keyword>
<accession>A0A917CF26</accession>
<dbReference type="PANTHER" id="PTHR30590">
    <property type="entry name" value="INNER MEMBRANE PROTEIN"/>
    <property type="match status" value="1"/>
</dbReference>
<dbReference type="PANTHER" id="PTHR30590:SF2">
    <property type="entry name" value="INNER MEMBRANE PROTEIN"/>
    <property type="match status" value="1"/>
</dbReference>
<feature type="transmembrane region" description="Helical" evidence="1">
    <location>
        <begin position="130"/>
        <end position="146"/>
    </location>
</feature>
<comment type="caution">
    <text evidence="3">The sequence shown here is derived from an EMBL/GenBank/DDBJ whole genome shotgun (WGS) entry which is preliminary data.</text>
</comment>
<feature type="transmembrane region" description="Helical" evidence="1">
    <location>
        <begin position="251"/>
        <end position="273"/>
    </location>
</feature>
<sequence length="404" mass="43690">MAASDPDPAMAASVESDPGRIAWLDAVRGFALLGILLMNLEAFTGPYLQAMSGIDPALSGLDRLADAFVYVFVQGKFWTLFSLLFGVGFALMQDGAHRARADFGLIYSRRLMALAVFGLAHALLLWEGDILFTYAVAGAVLLWRVRADAVPRLARIIAVYAAPLLLIALMGLLDAGPAEPQALADAIAREARIQGAGGYAEVAVWRLEKFAQGLGGLVVLLPMAVAMFALGVRLHRSGFTRPPERPTRADAVRALALFTVGLALTLAGVAVSPTVDPLSIDMRSAAVGILNLLGAPLMCLGYFFALRWLWGLGRGRRLLACFAPAGRMALSNYLGQSLICTVLFYGYGAGLFGQLPRAWQIPFALAVFAAQLAFSRWWLARFRMGPMEHLWRRLTYGARLKFVS</sequence>
<reference evidence="3" key="1">
    <citation type="journal article" date="2014" name="Int. J. Syst. Evol. Microbiol.">
        <title>Complete genome sequence of Corynebacterium casei LMG S-19264T (=DSM 44701T), isolated from a smear-ripened cheese.</title>
        <authorList>
            <consortium name="US DOE Joint Genome Institute (JGI-PGF)"/>
            <person name="Walter F."/>
            <person name="Albersmeier A."/>
            <person name="Kalinowski J."/>
            <person name="Ruckert C."/>
        </authorList>
    </citation>
    <scope>NUCLEOTIDE SEQUENCE</scope>
    <source>
        <strain evidence="3">CGMCC 1.12726</strain>
    </source>
</reference>
<name>A0A917CF26_9GAMM</name>
<evidence type="ECO:0000313" key="3">
    <source>
        <dbReference type="EMBL" id="GGF84641.1"/>
    </source>
</evidence>
<feature type="transmembrane region" description="Helical" evidence="1">
    <location>
        <begin position="68"/>
        <end position="92"/>
    </location>
</feature>
<gene>
    <name evidence="3" type="primary">yxaH</name>
    <name evidence="3" type="ORF">GCM10010960_03370</name>
</gene>
<proteinExistence type="predicted"/>
<dbReference type="InterPro" id="IPR007349">
    <property type="entry name" value="DUF418"/>
</dbReference>